<reference evidence="3 4" key="1">
    <citation type="submission" date="2016-01" db="EMBL/GenBank/DDBJ databases">
        <title>Draft Genome Sequences of Seven Thermophilic Sporeformers Isolated from Foods.</title>
        <authorList>
            <person name="Berendsen E.M."/>
            <person name="Wells-Bennik M.H."/>
            <person name="Krawcyk A.O."/>
            <person name="De Jong A."/>
            <person name="Holsappel S."/>
            <person name="Eijlander R.T."/>
            <person name="Kuipers O.P."/>
        </authorList>
    </citation>
    <scope>NUCLEOTIDE SEQUENCE [LARGE SCALE GENOMIC DNA]</scope>
    <source>
        <strain evidence="3 4">B4135</strain>
    </source>
</reference>
<dbReference type="InterPro" id="IPR039563">
    <property type="entry name" value="Peptidase_C39_single_dom"/>
</dbReference>
<dbReference type="Proteomes" id="UP000075683">
    <property type="component" value="Unassembled WGS sequence"/>
</dbReference>
<keyword evidence="1" id="KW-0472">Membrane</keyword>
<keyword evidence="1" id="KW-1133">Transmembrane helix</keyword>
<feature type="transmembrane region" description="Helical" evidence="1">
    <location>
        <begin position="27"/>
        <end position="44"/>
    </location>
</feature>
<comment type="caution">
    <text evidence="3">The sequence shown here is derived from an EMBL/GenBank/DDBJ whole genome shotgun (WGS) entry which is preliminary data.</text>
</comment>
<dbReference type="RefSeq" id="WP_061568087.1">
    <property type="nucleotide sequence ID" value="NZ_LQYT01000012.1"/>
</dbReference>
<protein>
    <recommendedName>
        <fullName evidence="2">Peptidase C39-like domain-containing protein</fullName>
    </recommendedName>
</protein>
<accession>A0A150MCV6</accession>
<evidence type="ECO:0000313" key="3">
    <source>
        <dbReference type="EMBL" id="KYD22228.1"/>
    </source>
</evidence>
<gene>
    <name evidence="3" type="ORF">B4135_1358</name>
</gene>
<sequence length="270" mass="30930">MEIIILPITVLLFSFIAIIHKNRFVRLFYFILTIIVLVLTVNVLPEKIPEVQGGEEDPVPVSELFRIADDVFIDVPVISQLPELQRGCEVTSLAMLLNFAGADVDKMELAEKIKKVPFTYKKGGQIYSGHPNDGFVGDIRSWKKPGLGAYHRPVYELAARYLQPGQAIDLTGENFEKVKLYLSHGKPVWVITNTEYRKLPDSYFRIWNTEKGKIKITYKEHSVLLTGYDPQYVYFNDPLTGKKRKAPLHDFIASWEQMGRQAITYGDRLH</sequence>
<evidence type="ECO:0000313" key="4">
    <source>
        <dbReference type="Proteomes" id="UP000075683"/>
    </source>
</evidence>
<dbReference type="Pfam" id="PF13529">
    <property type="entry name" value="Peptidase_C39_2"/>
    <property type="match status" value="1"/>
</dbReference>
<dbReference type="AlphaFoldDB" id="A0A150MCV6"/>
<dbReference type="STRING" id="301148.B4135_1358"/>
<feature type="domain" description="Peptidase C39-like" evidence="2">
    <location>
        <begin position="73"/>
        <end position="238"/>
    </location>
</feature>
<name>A0A150MCV6_9BACI</name>
<dbReference type="EMBL" id="LQYT01000012">
    <property type="protein sequence ID" value="KYD22228.1"/>
    <property type="molecule type" value="Genomic_DNA"/>
</dbReference>
<dbReference type="CDD" id="cd02549">
    <property type="entry name" value="Peptidase_C39A"/>
    <property type="match status" value="1"/>
</dbReference>
<evidence type="ECO:0000259" key="2">
    <source>
        <dbReference type="Pfam" id="PF13529"/>
    </source>
</evidence>
<dbReference type="Gene3D" id="3.90.70.10">
    <property type="entry name" value="Cysteine proteinases"/>
    <property type="match status" value="1"/>
</dbReference>
<dbReference type="PANTHER" id="PTHR37806:SF1">
    <property type="entry name" value="PEPTIDASE C39-LIKE DOMAIN-CONTAINING PROTEIN"/>
    <property type="match status" value="1"/>
</dbReference>
<organism evidence="3 4">
    <name type="scientific">Caldibacillus debilis</name>
    <dbReference type="NCBI Taxonomy" id="301148"/>
    <lineage>
        <taxon>Bacteria</taxon>
        <taxon>Bacillati</taxon>
        <taxon>Bacillota</taxon>
        <taxon>Bacilli</taxon>
        <taxon>Bacillales</taxon>
        <taxon>Bacillaceae</taxon>
        <taxon>Caldibacillus</taxon>
    </lineage>
</organism>
<proteinExistence type="predicted"/>
<dbReference type="InterPro" id="IPR039564">
    <property type="entry name" value="Peptidase_C39-like"/>
</dbReference>
<dbReference type="PATRIC" id="fig|301148.3.peg.666"/>
<dbReference type="OrthoDB" id="1164310at2"/>
<keyword evidence="1" id="KW-0812">Transmembrane</keyword>
<evidence type="ECO:0000256" key="1">
    <source>
        <dbReference type="SAM" id="Phobius"/>
    </source>
</evidence>
<dbReference type="PANTHER" id="PTHR37806">
    <property type="entry name" value="LMO0724 PROTEIN"/>
    <property type="match status" value="1"/>
</dbReference>